<dbReference type="InterPro" id="IPR027417">
    <property type="entry name" value="P-loop_NTPase"/>
</dbReference>
<dbReference type="InterPro" id="IPR010914">
    <property type="entry name" value="RsgA_GTPase_dom"/>
</dbReference>
<dbReference type="Pfam" id="PF03193">
    <property type="entry name" value="RsgA_GTPase"/>
    <property type="match status" value="1"/>
</dbReference>
<evidence type="ECO:0000256" key="1">
    <source>
        <dbReference type="ARBA" id="ARBA00022490"/>
    </source>
</evidence>
<feature type="domain" description="EngC GTPase" evidence="11">
    <location>
        <begin position="79"/>
        <end position="229"/>
    </location>
</feature>
<dbReference type="SUPFAM" id="SSF52540">
    <property type="entry name" value="P-loop containing nucleoside triphosphate hydrolases"/>
    <property type="match status" value="1"/>
</dbReference>
<feature type="binding site" evidence="10">
    <location>
        <begin position="119"/>
        <end position="122"/>
    </location>
    <ligand>
        <name>GTP</name>
        <dbReference type="ChEBI" id="CHEBI:37565"/>
    </ligand>
</feature>
<dbReference type="PANTHER" id="PTHR32120:SF11">
    <property type="entry name" value="SMALL RIBOSOMAL SUBUNIT BIOGENESIS GTPASE RSGA 1, MITOCHONDRIAL-RELATED"/>
    <property type="match status" value="1"/>
</dbReference>
<dbReference type="EMBL" id="JBHTOA010000031">
    <property type="protein sequence ID" value="MFD1399199.1"/>
    <property type="molecule type" value="Genomic_DNA"/>
</dbReference>
<protein>
    <recommendedName>
        <fullName evidence="10">Small ribosomal subunit biogenesis GTPase RsgA</fullName>
        <ecNumber evidence="10">3.6.1.-</ecNumber>
    </recommendedName>
</protein>
<keyword evidence="4 10" id="KW-0699">rRNA-binding</keyword>
<evidence type="ECO:0000313" key="14">
    <source>
        <dbReference type="Proteomes" id="UP001597199"/>
    </source>
</evidence>
<dbReference type="Proteomes" id="UP001597199">
    <property type="component" value="Unassembled WGS sequence"/>
</dbReference>
<dbReference type="SUPFAM" id="SSF50249">
    <property type="entry name" value="Nucleic acid-binding proteins"/>
    <property type="match status" value="1"/>
</dbReference>
<comment type="function">
    <text evidence="10">One of several proteins that assist in the late maturation steps of the functional core of the 30S ribosomal subunit. Helps release RbfA from mature subunits. May play a role in the assembly of ribosomal proteins into the subunit. Circularly permuted GTPase that catalyzes slow GTP hydrolysis, GTPase activity is stimulated by the 30S ribosomal subunit.</text>
</comment>
<dbReference type="HAMAP" id="MF_01820">
    <property type="entry name" value="GTPase_RsgA"/>
    <property type="match status" value="1"/>
</dbReference>
<feature type="binding site" evidence="10">
    <location>
        <begin position="174"/>
        <end position="182"/>
    </location>
    <ligand>
        <name>GTP</name>
        <dbReference type="ChEBI" id="CHEBI:37565"/>
    </ligand>
</feature>
<dbReference type="Gene3D" id="1.10.40.50">
    <property type="entry name" value="Probable gtpase engc, domain 3"/>
    <property type="match status" value="1"/>
</dbReference>
<sequence>MADSEQLEGRIIRQLSGFYDLDVAGTIYRTRGRGNLRKEKITPLVGDFATFTPGAGPDDEGYLLALAPRKNALVRPPVANIDQAILVVAAAQPDFSLNLLDRFLIYLEGKQIHAEIYVTKTDLVTASQLADIQTALRGYEAIGYRTFLSQPPFAAATLDAVRASFKDQLTIFTGQTGAGKSTLINHLVPGLELATGEISKALNRGKHTTRTTELFMAAGGLVADTPGFSSLGLLDVTLDDLRERFPEFNAVADQCKFRSCQHVKEPGCAVKAAVAAGTIMPSRYDNYLQFREELSGQRPVYTKK</sequence>
<evidence type="ECO:0000256" key="2">
    <source>
        <dbReference type="ARBA" id="ARBA00022517"/>
    </source>
</evidence>
<dbReference type="NCBIfam" id="TIGR00157">
    <property type="entry name" value="ribosome small subunit-dependent GTPase A"/>
    <property type="match status" value="1"/>
</dbReference>
<keyword evidence="14" id="KW-1185">Reference proteome</keyword>
<name>A0ABW4BFB9_9LACO</name>
<accession>A0ABW4BFB9</accession>
<evidence type="ECO:0000256" key="4">
    <source>
        <dbReference type="ARBA" id="ARBA00022730"/>
    </source>
</evidence>
<comment type="caution">
    <text evidence="13">The sequence shown here is derived from an EMBL/GenBank/DDBJ whole genome shotgun (WGS) entry which is preliminary data.</text>
</comment>
<evidence type="ECO:0000256" key="9">
    <source>
        <dbReference type="ARBA" id="ARBA00023134"/>
    </source>
</evidence>
<evidence type="ECO:0000256" key="5">
    <source>
        <dbReference type="ARBA" id="ARBA00022741"/>
    </source>
</evidence>
<gene>
    <name evidence="10 13" type="primary">rsgA</name>
    <name evidence="13" type="ORF">ACFQ41_07735</name>
</gene>
<dbReference type="InterPro" id="IPR031944">
    <property type="entry name" value="RsgA_N"/>
</dbReference>
<feature type="binding site" evidence="10">
    <location>
        <position position="260"/>
    </location>
    <ligand>
        <name>Zn(2+)</name>
        <dbReference type="ChEBI" id="CHEBI:29105"/>
    </ligand>
</feature>
<proteinExistence type="inferred from homology"/>
<dbReference type="InterPro" id="IPR012340">
    <property type="entry name" value="NA-bd_OB-fold"/>
</dbReference>
<comment type="subcellular location">
    <subcellularLocation>
        <location evidence="10">Cytoplasm</location>
    </subcellularLocation>
</comment>
<evidence type="ECO:0000256" key="3">
    <source>
        <dbReference type="ARBA" id="ARBA00022723"/>
    </source>
</evidence>
<keyword evidence="8 10" id="KW-0694">RNA-binding</keyword>
<dbReference type="EC" id="3.6.1.-" evidence="10"/>
<dbReference type="RefSeq" id="WP_236000362.1">
    <property type="nucleotide sequence ID" value="NZ_BOLV01000002.1"/>
</dbReference>
<dbReference type="PROSITE" id="PS50936">
    <property type="entry name" value="ENGC_GTPASE"/>
    <property type="match status" value="1"/>
</dbReference>
<feature type="domain" description="CP-type G" evidence="12">
    <location>
        <begin position="70"/>
        <end position="231"/>
    </location>
</feature>
<organism evidence="13 14">
    <name type="scientific">Lacticaseibacillus suilingensis</name>
    <dbReference type="NCBI Taxonomy" id="2799577"/>
    <lineage>
        <taxon>Bacteria</taxon>
        <taxon>Bacillati</taxon>
        <taxon>Bacillota</taxon>
        <taxon>Bacilli</taxon>
        <taxon>Lactobacillales</taxon>
        <taxon>Lactobacillaceae</taxon>
        <taxon>Lacticaseibacillus</taxon>
    </lineage>
</organism>
<feature type="binding site" evidence="10">
    <location>
        <position position="255"/>
    </location>
    <ligand>
        <name>Zn(2+)</name>
        <dbReference type="ChEBI" id="CHEBI:29105"/>
    </ligand>
</feature>
<dbReference type="Gene3D" id="2.40.50.140">
    <property type="entry name" value="Nucleic acid-binding proteins"/>
    <property type="match status" value="1"/>
</dbReference>
<keyword evidence="2 10" id="KW-0690">Ribosome biogenesis</keyword>
<evidence type="ECO:0000259" key="12">
    <source>
        <dbReference type="PROSITE" id="PS51721"/>
    </source>
</evidence>
<evidence type="ECO:0000256" key="8">
    <source>
        <dbReference type="ARBA" id="ARBA00022884"/>
    </source>
</evidence>
<comment type="similarity">
    <text evidence="10">Belongs to the TRAFAC class YlqF/YawG GTPase family. RsgA subfamily.</text>
</comment>
<dbReference type="Pfam" id="PF16745">
    <property type="entry name" value="RsgA_N"/>
    <property type="match status" value="1"/>
</dbReference>
<evidence type="ECO:0000256" key="10">
    <source>
        <dbReference type="HAMAP-Rule" id="MF_01820"/>
    </source>
</evidence>
<dbReference type="InterPro" id="IPR004881">
    <property type="entry name" value="Ribosome_biogen_GTPase_RsgA"/>
</dbReference>
<evidence type="ECO:0000259" key="11">
    <source>
        <dbReference type="PROSITE" id="PS50936"/>
    </source>
</evidence>
<feature type="binding site" evidence="10">
    <location>
        <position position="268"/>
    </location>
    <ligand>
        <name>Zn(2+)</name>
        <dbReference type="ChEBI" id="CHEBI:29105"/>
    </ligand>
</feature>
<dbReference type="CDD" id="cd01854">
    <property type="entry name" value="YjeQ_EngC"/>
    <property type="match status" value="1"/>
</dbReference>
<comment type="cofactor">
    <cofactor evidence="10">
        <name>Zn(2+)</name>
        <dbReference type="ChEBI" id="CHEBI:29105"/>
    </cofactor>
    <text evidence="10">Binds 1 zinc ion per subunit.</text>
</comment>
<dbReference type="Gene3D" id="3.40.50.300">
    <property type="entry name" value="P-loop containing nucleotide triphosphate hydrolases"/>
    <property type="match status" value="1"/>
</dbReference>
<dbReference type="InterPro" id="IPR030378">
    <property type="entry name" value="G_CP_dom"/>
</dbReference>
<keyword evidence="1 10" id="KW-0963">Cytoplasm</keyword>
<keyword evidence="5 10" id="KW-0547">Nucleotide-binding</keyword>
<evidence type="ECO:0000256" key="7">
    <source>
        <dbReference type="ARBA" id="ARBA00022833"/>
    </source>
</evidence>
<dbReference type="PROSITE" id="PS51721">
    <property type="entry name" value="G_CP"/>
    <property type="match status" value="1"/>
</dbReference>
<evidence type="ECO:0000256" key="6">
    <source>
        <dbReference type="ARBA" id="ARBA00022801"/>
    </source>
</evidence>
<dbReference type="PANTHER" id="PTHR32120">
    <property type="entry name" value="SMALL RIBOSOMAL SUBUNIT BIOGENESIS GTPASE RSGA"/>
    <property type="match status" value="1"/>
</dbReference>
<keyword evidence="9 10" id="KW-0342">GTP-binding</keyword>
<keyword evidence="7 10" id="KW-0862">Zinc</keyword>
<comment type="subunit">
    <text evidence="10">Monomer. Associates with 30S ribosomal subunit, binds 16S rRNA.</text>
</comment>
<keyword evidence="3 10" id="KW-0479">Metal-binding</keyword>
<dbReference type="CDD" id="cd04466">
    <property type="entry name" value="S1_YloQ_GTPase"/>
    <property type="match status" value="1"/>
</dbReference>
<keyword evidence="6 10" id="KW-0378">Hydrolase</keyword>
<evidence type="ECO:0000313" key="13">
    <source>
        <dbReference type="EMBL" id="MFD1399199.1"/>
    </source>
</evidence>
<feature type="binding site" evidence="10">
    <location>
        <position position="262"/>
    </location>
    <ligand>
        <name>Zn(2+)</name>
        <dbReference type="ChEBI" id="CHEBI:29105"/>
    </ligand>
</feature>
<reference evidence="14" key="1">
    <citation type="journal article" date="2019" name="Int. J. Syst. Evol. Microbiol.">
        <title>The Global Catalogue of Microorganisms (GCM) 10K type strain sequencing project: providing services to taxonomists for standard genome sequencing and annotation.</title>
        <authorList>
            <consortium name="The Broad Institute Genomics Platform"/>
            <consortium name="The Broad Institute Genome Sequencing Center for Infectious Disease"/>
            <person name="Wu L."/>
            <person name="Ma J."/>
        </authorList>
    </citation>
    <scope>NUCLEOTIDE SEQUENCE [LARGE SCALE GENOMIC DNA]</scope>
    <source>
        <strain evidence="14">CCM 9110</strain>
    </source>
</reference>